<comment type="caution">
    <text evidence="8">The sequence shown here is derived from an EMBL/GenBank/DDBJ whole genome shotgun (WGS) entry which is preliminary data.</text>
</comment>
<protein>
    <submittedName>
        <fullName evidence="8">Putative sulfate exporter family transporter</fullName>
    </submittedName>
</protein>
<dbReference type="Pfam" id="PF03601">
    <property type="entry name" value="Cons_hypoth698"/>
    <property type="match status" value="1"/>
</dbReference>
<feature type="transmembrane region" description="Helical" evidence="7">
    <location>
        <begin position="218"/>
        <end position="239"/>
    </location>
</feature>
<reference evidence="8 9" key="1">
    <citation type="submission" date="2018-06" db="EMBL/GenBank/DDBJ databases">
        <title>Thermoflavimicrobium daqus sp. nov., a thermophilic microbe isolated from Moutai-flavour Daqu.</title>
        <authorList>
            <person name="Wang X."/>
            <person name="Zhou H."/>
        </authorList>
    </citation>
    <scope>NUCLEOTIDE SEQUENCE [LARGE SCALE GENOMIC DNA]</scope>
    <source>
        <strain evidence="8 9">FBKL4.011</strain>
    </source>
</reference>
<evidence type="ECO:0000313" key="9">
    <source>
        <dbReference type="Proteomes" id="UP000251213"/>
    </source>
</evidence>
<accession>A0A364K226</accession>
<evidence type="ECO:0000256" key="1">
    <source>
        <dbReference type="ARBA" id="ARBA00004651"/>
    </source>
</evidence>
<reference evidence="8 9" key="2">
    <citation type="submission" date="2018-06" db="EMBL/GenBank/DDBJ databases">
        <authorList>
            <person name="Zhirakovskaya E."/>
        </authorList>
    </citation>
    <scope>NUCLEOTIDE SEQUENCE [LARGE SCALE GENOMIC DNA]</scope>
    <source>
        <strain evidence="8 9">FBKL4.011</strain>
    </source>
</reference>
<feature type="transmembrane region" description="Helical" evidence="7">
    <location>
        <begin position="124"/>
        <end position="147"/>
    </location>
</feature>
<dbReference type="RefSeq" id="WP_113659910.1">
    <property type="nucleotide sequence ID" value="NZ_KZ845672.1"/>
</dbReference>
<keyword evidence="3" id="KW-1003">Cell membrane</keyword>
<feature type="transmembrane region" description="Helical" evidence="7">
    <location>
        <begin position="251"/>
        <end position="271"/>
    </location>
</feature>
<feature type="transmembrane region" description="Helical" evidence="7">
    <location>
        <begin position="94"/>
        <end position="112"/>
    </location>
</feature>
<feature type="transmembrane region" description="Helical" evidence="7">
    <location>
        <begin position="153"/>
        <end position="173"/>
    </location>
</feature>
<feature type="transmembrane region" description="Helical" evidence="7">
    <location>
        <begin position="7"/>
        <end position="24"/>
    </location>
</feature>
<evidence type="ECO:0000256" key="6">
    <source>
        <dbReference type="ARBA" id="ARBA00023136"/>
    </source>
</evidence>
<comment type="similarity">
    <text evidence="2">Belongs to the UPF0324 family.</text>
</comment>
<feature type="transmembrane region" description="Helical" evidence="7">
    <location>
        <begin position="30"/>
        <end position="49"/>
    </location>
</feature>
<evidence type="ECO:0000256" key="4">
    <source>
        <dbReference type="ARBA" id="ARBA00022692"/>
    </source>
</evidence>
<gene>
    <name evidence="8" type="ORF">DL897_14830</name>
</gene>
<comment type="subcellular location">
    <subcellularLocation>
        <location evidence="1">Cell membrane</location>
        <topology evidence="1">Multi-pass membrane protein</topology>
    </subcellularLocation>
</comment>
<evidence type="ECO:0000256" key="7">
    <source>
        <dbReference type="SAM" id="Phobius"/>
    </source>
</evidence>
<proteinExistence type="inferred from homology"/>
<sequence length="332" mass="35967">MEQKKNSFGFIIGLIISAGMGLLAKALSSLPFLSIMGQLVIAILIGMIWRAIWGIQTTWQGGIAFSSKNLLRFGIILLGVRLNLADIWNAGPKLLLLAVLNLTFAFIIVIILSKLFKIDKNTSLLTASGTAICGAAAISAISSQIQAKNQETAISITTIALLGTLFTLGYTYLAPWLGLSPANYGLFAGSTLHEIAHVVAAAAPFGKEAMNLAVTVKLTRVALLVPVAILISLFTHSTNQGQSRNWKSIQIPWFIFGFLFMSGLHTFHIIPETWVDPILLVSYFFMATAMASLGLNVDIKEIRRVGKKTMLVGLIGSIFLSIFGYYFIVLLS</sequence>
<evidence type="ECO:0000256" key="5">
    <source>
        <dbReference type="ARBA" id="ARBA00022989"/>
    </source>
</evidence>
<keyword evidence="4 7" id="KW-0812">Transmembrane</keyword>
<feature type="transmembrane region" description="Helical" evidence="7">
    <location>
        <begin position="309"/>
        <end position="328"/>
    </location>
</feature>
<dbReference type="PANTHER" id="PTHR30106:SF2">
    <property type="entry name" value="UPF0324 INNER MEMBRANE PROTEIN YEIH"/>
    <property type="match status" value="1"/>
</dbReference>
<dbReference type="PANTHER" id="PTHR30106">
    <property type="entry name" value="INNER MEMBRANE PROTEIN YEIH-RELATED"/>
    <property type="match status" value="1"/>
</dbReference>
<keyword evidence="6 7" id="KW-0472">Membrane</keyword>
<evidence type="ECO:0000256" key="2">
    <source>
        <dbReference type="ARBA" id="ARBA00007977"/>
    </source>
</evidence>
<dbReference type="EMBL" id="QJKK01000010">
    <property type="protein sequence ID" value="RAL22067.1"/>
    <property type="molecule type" value="Genomic_DNA"/>
</dbReference>
<organism evidence="8 9">
    <name type="scientific">Thermoflavimicrobium daqui</name>
    <dbReference type="NCBI Taxonomy" id="2137476"/>
    <lineage>
        <taxon>Bacteria</taxon>
        <taxon>Bacillati</taxon>
        <taxon>Bacillota</taxon>
        <taxon>Bacilli</taxon>
        <taxon>Bacillales</taxon>
        <taxon>Thermoactinomycetaceae</taxon>
        <taxon>Thermoflavimicrobium</taxon>
    </lineage>
</organism>
<dbReference type="InterPro" id="IPR018383">
    <property type="entry name" value="UPF0324_pro"/>
</dbReference>
<dbReference type="Proteomes" id="UP000251213">
    <property type="component" value="Unassembled WGS sequence"/>
</dbReference>
<keyword evidence="5 7" id="KW-1133">Transmembrane helix</keyword>
<feature type="transmembrane region" description="Helical" evidence="7">
    <location>
        <begin position="277"/>
        <end position="297"/>
    </location>
</feature>
<keyword evidence="9" id="KW-1185">Reference proteome</keyword>
<dbReference type="AlphaFoldDB" id="A0A364K226"/>
<name>A0A364K226_9BACL</name>
<dbReference type="OrthoDB" id="9811391at2"/>
<dbReference type="GO" id="GO:0005886">
    <property type="term" value="C:plasma membrane"/>
    <property type="evidence" value="ECO:0007669"/>
    <property type="project" value="UniProtKB-SubCell"/>
</dbReference>
<evidence type="ECO:0000256" key="3">
    <source>
        <dbReference type="ARBA" id="ARBA00022475"/>
    </source>
</evidence>
<evidence type="ECO:0000313" key="8">
    <source>
        <dbReference type="EMBL" id="RAL22067.1"/>
    </source>
</evidence>